<dbReference type="EMBL" id="CP162511">
    <property type="protein sequence ID" value="XDI04748.1"/>
    <property type="molecule type" value="Genomic_DNA"/>
</dbReference>
<name>A0AB39BEB9_9MICO</name>
<reference evidence="4" key="1">
    <citation type="submission" date="2024-05" db="EMBL/GenBank/DDBJ databases">
        <title>Herbiconiux sp. A18JL235.</title>
        <authorList>
            <person name="Zhang G."/>
        </authorList>
    </citation>
    <scope>NUCLEOTIDE SEQUENCE</scope>
    <source>
        <strain evidence="4">A18JL235</strain>
    </source>
</reference>
<dbReference type="RefSeq" id="WP_368497155.1">
    <property type="nucleotide sequence ID" value="NZ_CP162511.1"/>
</dbReference>
<dbReference type="Gene3D" id="3.90.850.10">
    <property type="entry name" value="Fumarylacetoacetase-like, C-terminal domain"/>
    <property type="match status" value="1"/>
</dbReference>
<gene>
    <name evidence="4" type="ORF">ABFY20_15590</name>
</gene>
<evidence type="ECO:0000256" key="1">
    <source>
        <dbReference type="ARBA" id="ARBA00010211"/>
    </source>
</evidence>
<comment type="similarity">
    <text evidence="1">Belongs to the FAH family.</text>
</comment>
<dbReference type="FunFam" id="3.90.850.10:FF:000002">
    <property type="entry name" value="2-hydroxyhepta-2,4-diene-1,7-dioate isomerase"/>
    <property type="match status" value="1"/>
</dbReference>
<dbReference type="InterPro" id="IPR036663">
    <property type="entry name" value="Fumarylacetoacetase_C_sf"/>
</dbReference>
<accession>A0AB39BEB9</accession>
<dbReference type="PANTHER" id="PTHR42796:SF4">
    <property type="entry name" value="FUMARYLACETOACETATE HYDROLASE DOMAIN-CONTAINING PROTEIN 2A"/>
    <property type="match status" value="1"/>
</dbReference>
<evidence type="ECO:0000259" key="3">
    <source>
        <dbReference type="Pfam" id="PF01557"/>
    </source>
</evidence>
<dbReference type="AlphaFoldDB" id="A0AB39BEB9"/>
<proteinExistence type="inferred from homology"/>
<keyword evidence="2" id="KW-0479">Metal-binding</keyword>
<dbReference type="PANTHER" id="PTHR42796">
    <property type="entry name" value="FUMARYLACETOACETATE HYDROLASE DOMAIN-CONTAINING PROTEIN 2A-RELATED"/>
    <property type="match status" value="1"/>
</dbReference>
<organism evidence="4">
    <name type="scientific">Herbiconiux sp. A18JL235</name>
    <dbReference type="NCBI Taxonomy" id="3152363"/>
    <lineage>
        <taxon>Bacteria</taxon>
        <taxon>Bacillati</taxon>
        <taxon>Actinomycetota</taxon>
        <taxon>Actinomycetes</taxon>
        <taxon>Micrococcales</taxon>
        <taxon>Microbacteriaceae</taxon>
        <taxon>Herbiconiux</taxon>
    </lineage>
</organism>
<dbReference type="SUPFAM" id="SSF56529">
    <property type="entry name" value="FAH"/>
    <property type="match status" value="1"/>
</dbReference>
<dbReference type="GO" id="GO:0016853">
    <property type="term" value="F:isomerase activity"/>
    <property type="evidence" value="ECO:0007669"/>
    <property type="project" value="UniProtKB-ARBA"/>
</dbReference>
<dbReference type="InterPro" id="IPR051121">
    <property type="entry name" value="FAH"/>
</dbReference>
<evidence type="ECO:0000313" key="4">
    <source>
        <dbReference type="EMBL" id="XDI04748.1"/>
    </source>
</evidence>
<dbReference type="GO" id="GO:0046872">
    <property type="term" value="F:metal ion binding"/>
    <property type="evidence" value="ECO:0007669"/>
    <property type="project" value="UniProtKB-KW"/>
</dbReference>
<dbReference type="InterPro" id="IPR011234">
    <property type="entry name" value="Fumarylacetoacetase-like_C"/>
</dbReference>
<protein>
    <submittedName>
        <fullName evidence="4">Fumarylacetoacetate hydrolase family protein</fullName>
    </submittedName>
</protein>
<feature type="domain" description="Fumarylacetoacetase-like C-terminal" evidence="3">
    <location>
        <begin position="91"/>
        <end position="294"/>
    </location>
</feature>
<sequence>MRLISIDRTGFAAAALVTSGDDGAELVLPVIAAGNGTGTGSTVPVSMNDLLDDWQFWSERLKAVHAEASPESWRPITDFEVLAPVPHPRSVICIGLNYRDHATETGAPIPTQPVVFAKHRSSVVGSGTAVELPGSSDEVDYEAELAVVIGRRVFEASPQEALRAVAGYTVMNDVSARDWQARTSQWMTAKSFPTFGPMGPALVTADELGDARGLRIGLRVNGETLQDSSTDEMIFGVAELISHLSQFWPVEPGDVIATGTPAGVGFTRTPPVFLRDGDEVEAFIEGIGVLRNPVASRAARPASGAGALQGARA</sequence>
<dbReference type="GO" id="GO:0019752">
    <property type="term" value="P:carboxylic acid metabolic process"/>
    <property type="evidence" value="ECO:0007669"/>
    <property type="project" value="UniProtKB-ARBA"/>
</dbReference>
<dbReference type="GO" id="GO:0016787">
    <property type="term" value="F:hydrolase activity"/>
    <property type="evidence" value="ECO:0007669"/>
    <property type="project" value="UniProtKB-KW"/>
</dbReference>
<keyword evidence="4" id="KW-0378">Hydrolase</keyword>
<evidence type="ECO:0000256" key="2">
    <source>
        <dbReference type="ARBA" id="ARBA00022723"/>
    </source>
</evidence>
<dbReference type="Pfam" id="PF01557">
    <property type="entry name" value="FAA_hydrolase"/>
    <property type="match status" value="1"/>
</dbReference>